<keyword evidence="3" id="KW-1185">Reference proteome</keyword>
<accession>A0A2S7TWT9</accession>
<name>A0A2S7TWT9_9BACT</name>
<comment type="caution">
    <text evidence="2">The sequence shown here is derived from an EMBL/GenBank/DDBJ whole genome shotgun (WGS) entry which is preliminary data.</text>
</comment>
<dbReference type="EMBL" id="MQWA01000001">
    <property type="protein sequence ID" value="PQJ27169.1"/>
    <property type="molecule type" value="Genomic_DNA"/>
</dbReference>
<feature type="region of interest" description="Disordered" evidence="1">
    <location>
        <begin position="60"/>
        <end position="88"/>
    </location>
</feature>
<evidence type="ECO:0000256" key="1">
    <source>
        <dbReference type="SAM" id="MobiDB-lite"/>
    </source>
</evidence>
<feature type="non-terminal residue" evidence="2">
    <location>
        <position position="1"/>
    </location>
</feature>
<reference evidence="2 3" key="1">
    <citation type="submission" date="2016-12" db="EMBL/GenBank/DDBJ databases">
        <title>Study of bacterial adaptation to deep sea.</title>
        <authorList>
            <person name="Song J."/>
            <person name="Yoshizawa S."/>
            <person name="Kogure K."/>
        </authorList>
    </citation>
    <scope>NUCLEOTIDE SEQUENCE [LARGE SCALE GENOMIC DNA]</scope>
    <source>
        <strain evidence="2 3">SAORIC-165</strain>
    </source>
</reference>
<dbReference type="Proteomes" id="UP000239907">
    <property type="component" value="Unassembled WGS sequence"/>
</dbReference>
<sequence>LDEALRGELTRLEQLYLSHLDRLASLPLNQASSNKRLSAEAENVAGVRLIRVFRSGGKDFTHPINPLSPPRMMLSTTSPKKQIPSSSV</sequence>
<protein>
    <submittedName>
        <fullName evidence="2">Uncharacterized protein</fullName>
    </submittedName>
</protein>
<evidence type="ECO:0000313" key="2">
    <source>
        <dbReference type="EMBL" id="PQJ27169.1"/>
    </source>
</evidence>
<feature type="compositionally biased region" description="Polar residues" evidence="1">
    <location>
        <begin position="74"/>
        <end position="88"/>
    </location>
</feature>
<gene>
    <name evidence="2" type="ORF">BSZ32_00750</name>
</gene>
<proteinExistence type="predicted"/>
<organism evidence="2 3">
    <name type="scientific">Rubritalea profundi</name>
    <dbReference type="NCBI Taxonomy" id="1658618"/>
    <lineage>
        <taxon>Bacteria</taxon>
        <taxon>Pseudomonadati</taxon>
        <taxon>Verrucomicrobiota</taxon>
        <taxon>Verrucomicrobiia</taxon>
        <taxon>Verrucomicrobiales</taxon>
        <taxon>Rubritaleaceae</taxon>
        <taxon>Rubritalea</taxon>
    </lineage>
</organism>
<dbReference type="RefSeq" id="WP_165788556.1">
    <property type="nucleotide sequence ID" value="NZ_MQWA01000001.1"/>
</dbReference>
<evidence type="ECO:0000313" key="3">
    <source>
        <dbReference type="Proteomes" id="UP000239907"/>
    </source>
</evidence>
<dbReference type="AlphaFoldDB" id="A0A2S7TWT9"/>